<protein>
    <submittedName>
        <fullName evidence="1">Uncharacterized protein</fullName>
    </submittedName>
</protein>
<name>A0A1F7J3S1_9BACT</name>
<accession>A0A1F7J3S1</accession>
<dbReference type="EMBL" id="MGAQ01000020">
    <property type="protein sequence ID" value="OGK50256.1"/>
    <property type="molecule type" value="Genomic_DNA"/>
</dbReference>
<dbReference type="Proteomes" id="UP000178558">
    <property type="component" value="Unassembled WGS sequence"/>
</dbReference>
<reference evidence="1 2" key="1">
    <citation type="journal article" date="2016" name="Nat. Commun.">
        <title>Thousands of microbial genomes shed light on interconnected biogeochemical processes in an aquifer system.</title>
        <authorList>
            <person name="Anantharaman K."/>
            <person name="Brown C.T."/>
            <person name="Hug L.A."/>
            <person name="Sharon I."/>
            <person name="Castelle C.J."/>
            <person name="Probst A.J."/>
            <person name="Thomas B.C."/>
            <person name="Singh A."/>
            <person name="Wilkins M.J."/>
            <person name="Karaoz U."/>
            <person name="Brodie E.L."/>
            <person name="Williams K.H."/>
            <person name="Hubbard S.S."/>
            <person name="Banfield J.F."/>
        </authorList>
    </citation>
    <scope>NUCLEOTIDE SEQUENCE [LARGE SCALE GENOMIC DNA]</scope>
</reference>
<proteinExistence type="predicted"/>
<evidence type="ECO:0000313" key="1">
    <source>
        <dbReference type="EMBL" id="OGK50256.1"/>
    </source>
</evidence>
<organism evidence="1 2">
    <name type="scientific">Candidatus Roizmanbacteria bacterium RIFCSPLOWO2_01_FULL_40_42</name>
    <dbReference type="NCBI Taxonomy" id="1802066"/>
    <lineage>
        <taxon>Bacteria</taxon>
        <taxon>Candidatus Roizmaniibacteriota</taxon>
    </lineage>
</organism>
<gene>
    <name evidence="1" type="ORF">A3B50_00550</name>
</gene>
<dbReference type="AlphaFoldDB" id="A0A1F7J3S1"/>
<comment type="caution">
    <text evidence="1">The sequence shown here is derived from an EMBL/GenBank/DDBJ whole genome shotgun (WGS) entry which is preliminary data.</text>
</comment>
<evidence type="ECO:0000313" key="2">
    <source>
        <dbReference type="Proteomes" id="UP000178558"/>
    </source>
</evidence>
<sequence>MADNQQQFTLKEITKSFGKDKTEDFYDLVNEIKKYDSVIESNLSKNLDNVLQLNKKQFSKLLPFLQDLSRTSNFASSFFIEKIPVLLSFQLYDEVMNLLIKIKDYNARNVSYFLGSSNLESDDLEDILLSVGIEYFRDLIKSVGENHSELKAVSASLLVRAKTINKIVAQKDILLYINISSQIYKQFGFDITDLFIKKTNEILSVIPLNKILPVIMKVGARSHNYLEFFLYNPQININQRGYLKPVKRKQILKCLNKDFSHIFQYVPGILDDKYILSILIHWNSFSDFQKKNMLSQLTKLDYKEYLLTNPTLAKDVAKIKKITKNNWFSFWQYPKLEMDSKYVYSQIKKLIFSGKNFSKSEQIIYEAVKELMSSSANARKDILLNVIRFLEKQAVNKNVKSTLSQLRGLLLNGDVSQEVTALNKGQLVISTWSRDPWVDYSRSDELYACSNIGDFASYNSPGFLADLNVSNLDIWSNGERRGRIYLYLALDDKNKVFILVDRINGSDRLLRHQKQLNFILQTIREYALSAGIDKIVFNSTVSFNSTPKRFIKYVESVVKHEEYLYIKRCVPSGGVHKTLSSTSVSFLESLNKKEAGIMRGFVMKLSNN</sequence>